<organism evidence="1 2">
    <name type="scientific">Aquarana catesbeiana</name>
    <name type="common">American bullfrog</name>
    <name type="synonym">Rana catesbeiana</name>
    <dbReference type="NCBI Taxonomy" id="8400"/>
    <lineage>
        <taxon>Eukaryota</taxon>
        <taxon>Metazoa</taxon>
        <taxon>Chordata</taxon>
        <taxon>Craniata</taxon>
        <taxon>Vertebrata</taxon>
        <taxon>Euteleostomi</taxon>
        <taxon>Amphibia</taxon>
        <taxon>Batrachia</taxon>
        <taxon>Anura</taxon>
        <taxon>Neobatrachia</taxon>
        <taxon>Ranoidea</taxon>
        <taxon>Ranidae</taxon>
        <taxon>Aquarana</taxon>
    </lineage>
</organism>
<sequence length="98" mass="11107">MFFKKKMSVTGNVLNGRTLNRDYQCCLDFLECRYWVANILLPVRPLIRSFHSSLAARIYFVRAKEDAAPVRAHGALCSQSPGKNYEALVQSPSLLVIM</sequence>
<evidence type="ECO:0000313" key="1">
    <source>
        <dbReference type="EMBL" id="PIO39267.1"/>
    </source>
</evidence>
<evidence type="ECO:0000313" key="2">
    <source>
        <dbReference type="Proteomes" id="UP000228934"/>
    </source>
</evidence>
<protein>
    <submittedName>
        <fullName evidence="1">Uncharacterized protein</fullName>
    </submittedName>
</protein>
<proteinExistence type="predicted"/>
<dbReference type="Proteomes" id="UP000228934">
    <property type="component" value="Unassembled WGS sequence"/>
</dbReference>
<name>A0A2G9SGK9_AQUCT</name>
<reference evidence="2" key="1">
    <citation type="journal article" date="2017" name="Nat. Commun.">
        <title>The North American bullfrog draft genome provides insight into hormonal regulation of long noncoding RNA.</title>
        <authorList>
            <person name="Hammond S.A."/>
            <person name="Warren R.L."/>
            <person name="Vandervalk B.P."/>
            <person name="Kucuk E."/>
            <person name="Khan H."/>
            <person name="Gibb E.A."/>
            <person name="Pandoh P."/>
            <person name="Kirk H."/>
            <person name="Zhao Y."/>
            <person name="Jones M."/>
            <person name="Mungall A.J."/>
            <person name="Coope R."/>
            <person name="Pleasance S."/>
            <person name="Moore R.A."/>
            <person name="Holt R.A."/>
            <person name="Round J.M."/>
            <person name="Ohora S."/>
            <person name="Walle B.V."/>
            <person name="Veldhoen N."/>
            <person name="Helbing C.C."/>
            <person name="Birol I."/>
        </authorList>
    </citation>
    <scope>NUCLEOTIDE SEQUENCE [LARGE SCALE GENOMIC DNA]</scope>
</reference>
<keyword evidence="2" id="KW-1185">Reference proteome</keyword>
<gene>
    <name evidence="1" type="ORF">AB205_0082760</name>
</gene>
<accession>A0A2G9SGK9</accession>
<dbReference type="EMBL" id="KV924366">
    <property type="protein sequence ID" value="PIO39267.1"/>
    <property type="molecule type" value="Genomic_DNA"/>
</dbReference>
<dbReference type="AlphaFoldDB" id="A0A2G9SGK9"/>